<feature type="transmembrane region" description="Helical" evidence="1">
    <location>
        <begin position="137"/>
        <end position="156"/>
    </location>
</feature>
<dbReference type="Proteomes" id="UP000182486">
    <property type="component" value="Unassembled WGS sequence"/>
</dbReference>
<name>A0A1K0FPS2_9ACTN</name>
<comment type="caution">
    <text evidence="2">The sequence shown here is derived from an EMBL/GenBank/DDBJ whole genome shotgun (WGS) entry which is preliminary data.</text>
</comment>
<dbReference type="EMBL" id="MEIA01000085">
    <property type="protein sequence ID" value="OJF14793.1"/>
    <property type="molecule type" value="Genomic_DNA"/>
</dbReference>
<keyword evidence="1" id="KW-0812">Transmembrane</keyword>
<keyword evidence="1" id="KW-1133">Transmembrane helix</keyword>
<feature type="transmembrane region" description="Helical" evidence="1">
    <location>
        <begin position="60"/>
        <end position="81"/>
    </location>
</feature>
<proteinExistence type="predicted"/>
<reference evidence="2 3" key="1">
    <citation type="submission" date="2016-09" db="EMBL/GenBank/DDBJ databases">
        <title>Couchioplanes caeruleus draft genome sequence.</title>
        <authorList>
            <person name="Sheehan J."/>
            <person name="Caffrey P."/>
        </authorList>
    </citation>
    <scope>NUCLEOTIDE SEQUENCE [LARGE SCALE GENOMIC DNA]</scope>
    <source>
        <strain evidence="2 3">DSM 43634</strain>
    </source>
</reference>
<feature type="transmembrane region" description="Helical" evidence="1">
    <location>
        <begin position="22"/>
        <end position="40"/>
    </location>
</feature>
<evidence type="ECO:0000313" key="2">
    <source>
        <dbReference type="EMBL" id="OJF14793.1"/>
    </source>
</evidence>
<evidence type="ECO:0008006" key="4">
    <source>
        <dbReference type="Google" id="ProtNLM"/>
    </source>
</evidence>
<organism evidence="2 3">
    <name type="scientific">Couchioplanes caeruleus subsp. caeruleus</name>
    <dbReference type="NCBI Taxonomy" id="56427"/>
    <lineage>
        <taxon>Bacteria</taxon>
        <taxon>Bacillati</taxon>
        <taxon>Actinomycetota</taxon>
        <taxon>Actinomycetes</taxon>
        <taxon>Micromonosporales</taxon>
        <taxon>Micromonosporaceae</taxon>
        <taxon>Couchioplanes</taxon>
    </lineage>
</organism>
<dbReference type="RefSeq" id="WP_071804232.1">
    <property type="nucleotide sequence ID" value="NZ_MEIA01000085.1"/>
</dbReference>
<gene>
    <name evidence="2" type="ORF">BG844_07930</name>
</gene>
<protein>
    <recommendedName>
        <fullName evidence="4">DUF2178 domain-containing protein</fullName>
    </recommendedName>
</protein>
<accession>A0A1K0FPS2</accession>
<keyword evidence="3" id="KW-1185">Reference proteome</keyword>
<feature type="transmembrane region" description="Helical" evidence="1">
    <location>
        <begin position="109"/>
        <end position="131"/>
    </location>
</feature>
<evidence type="ECO:0000313" key="3">
    <source>
        <dbReference type="Proteomes" id="UP000182486"/>
    </source>
</evidence>
<evidence type="ECO:0000256" key="1">
    <source>
        <dbReference type="SAM" id="Phobius"/>
    </source>
</evidence>
<keyword evidence="1" id="KW-0472">Membrane</keyword>
<dbReference type="AlphaFoldDB" id="A0A1K0FPS2"/>
<sequence length="165" mass="17730">MAVDEPLPDDDGPIPMTAQERTVWASLVTVIVSSGAYFALMVPRLVARPVPEISWVTPMLWTIGLSVVGAVVFTIAFEIIAAASRRGCGAPAERGEVTSDVRDREIGRIGWGASMTVISVGFGGALVLAMLDADTFWIGNLLFLFGTVSAVVETVTRIRLYRRGF</sequence>